<dbReference type="AlphaFoldDB" id="A0AAN7V9U5"/>
<evidence type="ECO:0000256" key="7">
    <source>
        <dbReference type="ARBA" id="ARBA00023136"/>
    </source>
</evidence>
<dbReference type="Gene3D" id="1.10.3450.20">
    <property type="match status" value="1"/>
</dbReference>
<comment type="similarity">
    <text evidence="1 9">Belongs to the nucleoporin Nup84/Nup107 family.</text>
</comment>
<keyword evidence="6 9" id="KW-0906">Nuclear pore complex</keyword>
<evidence type="ECO:0000313" key="11">
    <source>
        <dbReference type="Proteomes" id="UP001329430"/>
    </source>
</evidence>
<keyword evidence="5 9" id="KW-0811">Translocation</keyword>
<keyword evidence="7 9" id="KW-0472">Membrane</keyword>
<evidence type="ECO:0000256" key="8">
    <source>
        <dbReference type="ARBA" id="ARBA00023242"/>
    </source>
</evidence>
<sequence length="848" mass="98344">MDFDLDRSLRLLEDSISTKGRFLLSTPTTPKTKDLRKKTGDTPTTSTFRKVNEKGDANFTIYDKSFSALIDDNNTITGSVLRLNEPWKTTVNRLYLEFYETLQSCMNSHDIFDVVTDLARCCTDALQVIKSLKSKSSIQYIDEDIWLEKERNTWRLLFVLYQDRLVSLKNEDDDMEQMYFGDSEKLCIANLFKVDHLVRETELVIDWLEYSAAERDIEALHFSDFSYGWENTFHQLQSVETIVFESSRKIVTGMHPDSPWVEELPLHDLDMEDEKRLCKKMFQEIRCGKLNNAQKVCINSGHAWRAGLFEGWKLYHNPNTVPVTDDVEMYDEGRDEIATRNTLQPSEGNETRDIWKVFAHAYCEKDYLNVYEKASLAAFCGHLKSLLRVGENWEDYLWAYMKVLIDIRVESEVRDNISKKYIPLPDEYWDQRLSLNEVFERLESAQNSRVRKESQLEMHIVQKYIILDDIPMLMEVIGNWLKNKSLSTQFLRFAVHLVLFLEQIGQIVNRDVPEQIIESYVSRLAEMNETQLVAFYVSKLGIQKQVEVYASYLERILDDEERREALSFAEDCGLDAQAIAKQVVENIRSRPHEMSSLGNLQQKVTDIDLFKISAIDWLLISNLTKLDAIEQTNALVFSFLTLKKLDAAQLAFNKIPSNIVDEVLSESELIPEIGQILKEYLSYRTYLDAEEAFNDWYKQFKSKPFPPQSVSESAHFTERVAHEHKEAQFKVDTERWKLSTLHLATTAKGKLYNVLLFPEGGWLSGAKDSKFLRSVCIPEIAMLLYSVLNESGSREECLQLADIISCEKYGLYKVFSKGKLKEFLYQLCNTSATLLNKEKDPWGNVTIN</sequence>
<dbReference type="Proteomes" id="UP001329430">
    <property type="component" value="Chromosome 4"/>
</dbReference>
<keyword evidence="3" id="KW-0509">mRNA transport</keyword>
<evidence type="ECO:0000256" key="1">
    <source>
        <dbReference type="ARBA" id="ARBA00009510"/>
    </source>
</evidence>
<comment type="caution">
    <text evidence="10">The sequence shown here is derived from an EMBL/GenBank/DDBJ whole genome shotgun (WGS) entry which is preliminary data.</text>
</comment>
<keyword evidence="2 9" id="KW-0813">Transport</keyword>
<dbReference type="GO" id="GO:0000973">
    <property type="term" value="P:post-transcriptional tethering of RNA polymerase II gene DNA at nuclear periphery"/>
    <property type="evidence" value="ECO:0007669"/>
    <property type="project" value="TreeGrafter"/>
</dbReference>
<evidence type="ECO:0000256" key="6">
    <source>
        <dbReference type="ARBA" id="ARBA00023132"/>
    </source>
</evidence>
<dbReference type="Gene3D" id="1.20.190.50">
    <property type="match status" value="1"/>
</dbReference>
<keyword evidence="8 9" id="KW-0539">Nucleus</keyword>
<comment type="subcellular location">
    <subcellularLocation>
        <location evidence="9">Nucleus</location>
        <location evidence="9">Nuclear pore complex</location>
    </subcellularLocation>
    <subcellularLocation>
        <location evidence="9">Nucleus membrane</location>
    </subcellularLocation>
</comment>
<evidence type="ECO:0000313" key="10">
    <source>
        <dbReference type="EMBL" id="KAK5644650.1"/>
    </source>
</evidence>
<evidence type="ECO:0000256" key="4">
    <source>
        <dbReference type="ARBA" id="ARBA00022927"/>
    </source>
</evidence>
<dbReference type="InterPro" id="IPR007252">
    <property type="entry name" value="Nup84/Nup107"/>
</dbReference>
<gene>
    <name evidence="10" type="ORF">RI129_005950</name>
</gene>
<dbReference type="GO" id="GO:0031080">
    <property type="term" value="C:nuclear pore outer ring"/>
    <property type="evidence" value="ECO:0007669"/>
    <property type="project" value="TreeGrafter"/>
</dbReference>
<keyword evidence="11" id="KW-1185">Reference proteome</keyword>
<dbReference type="GO" id="GO:0017056">
    <property type="term" value="F:structural constituent of nuclear pore"/>
    <property type="evidence" value="ECO:0007669"/>
    <property type="project" value="UniProtKB-UniRule"/>
</dbReference>
<dbReference type="PANTHER" id="PTHR13003:SF2">
    <property type="entry name" value="NUCLEAR PORE COMPLEX PROTEIN NUP107"/>
    <property type="match status" value="1"/>
</dbReference>
<dbReference type="Pfam" id="PF04121">
    <property type="entry name" value="Nup84_Nup100"/>
    <property type="match status" value="1"/>
</dbReference>
<keyword evidence="4" id="KW-0653">Protein transport</keyword>
<dbReference type="FunFam" id="1.10.3450.20:FF:000001">
    <property type="entry name" value="Nuclear pore complex protein"/>
    <property type="match status" value="1"/>
</dbReference>
<protein>
    <recommendedName>
        <fullName evidence="9">Nuclear pore complex protein</fullName>
    </recommendedName>
</protein>
<dbReference type="GO" id="GO:0031965">
    <property type="term" value="C:nuclear membrane"/>
    <property type="evidence" value="ECO:0007669"/>
    <property type="project" value="UniProtKB-SubCell"/>
</dbReference>
<evidence type="ECO:0000256" key="2">
    <source>
        <dbReference type="ARBA" id="ARBA00022448"/>
    </source>
</evidence>
<dbReference type="PANTHER" id="PTHR13003">
    <property type="entry name" value="NUP107-RELATED"/>
    <property type="match status" value="1"/>
</dbReference>
<name>A0AAN7V9U5_9COLE</name>
<proteinExistence type="inferred from homology"/>
<dbReference type="GO" id="GO:0006606">
    <property type="term" value="P:protein import into nucleus"/>
    <property type="evidence" value="ECO:0007669"/>
    <property type="project" value="TreeGrafter"/>
</dbReference>
<organism evidence="10 11">
    <name type="scientific">Pyrocoelia pectoralis</name>
    <dbReference type="NCBI Taxonomy" id="417401"/>
    <lineage>
        <taxon>Eukaryota</taxon>
        <taxon>Metazoa</taxon>
        <taxon>Ecdysozoa</taxon>
        <taxon>Arthropoda</taxon>
        <taxon>Hexapoda</taxon>
        <taxon>Insecta</taxon>
        <taxon>Pterygota</taxon>
        <taxon>Neoptera</taxon>
        <taxon>Endopterygota</taxon>
        <taxon>Coleoptera</taxon>
        <taxon>Polyphaga</taxon>
        <taxon>Elateriformia</taxon>
        <taxon>Elateroidea</taxon>
        <taxon>Lampyridae</taxon>
        <taxon>Lampyrinae</taxon>
        <taxon>Pyrocoelia</taxon>
    </lineage>
</organism>
<comment type="function">
    <text evidence="9">Functions as a component of the nuclear pore complex (NPC).</text>
</comment>
<evidence type="ECO:0000256" key="5">
    <source>
        <dbReference type="ARBA" id="ARBA00023010"/>
    </source>
</evidence>
<accession>A0AAN7V9U5</accession>
<dbReference type="GO" id="GO:0006406">
    <property type="term" value="P:mRNA export from nucleus"/>
    <property type="evidence" value="ECO:0007669"/>
    <property type="project" value="TreeGrafter"/>
</dbReference>
<comment type="subunit">
    <text evidence="9">Part of the nuclear pore complex (NPC).</text>
</comment>
<evidence type="ECO:0000256" key="9">
    <source>
        <dbReference type="RuleBase" id="RU365072"/>
    </source>
</evidence>
<dbReference type="EMBL" id="JAVRBK010000004">
    <property type="protein sequence ID" value="KAK5644650.1"/>
    <property type="molecule type" value="Genomic_DNA"/>
</dbReference>
<reference evidence="10 11" key="1">
    <citation type="journal article" date="2024" name="Insects">
        <title>An Improved Chromosome-Level Genome Assembly of the Firefly Pyrocoelia pectoralis.</title>
        <authorList>
            <person name="Fu X."/>
            <person name="Meyer-Rochow V.B."/>
            <person name="Ballantyne L."/>
            <person name="Zhu X."/>
        </authorList>
    </citation>
    <scope>NUCLEOTIDE SEQUENCE [LARGE SCALE GENOMIC DNA]</scope>
    <source>
        <strain evidence="10">XCY_ONT2</strain>
    </source>
</reference>
<evidence type="ECO:0000256" key="3">
    <source>
        <dbReference type="ARBA" id="ARBA00022816"/>
    </source>
</evidence>